<keyword evidence="4 7" id="KW-0812">Transmembrane</keyword>
<dbReference type="OrthoDB" id="279428at2"/>
<evidence type="ECO:0000313" key="8">
    <source>
        <dbReference type="EMBL" id="QDU62644.1"/>
    </source>
</evidence>
<feature type="transmembrane region" description="Helical" evidence="7">
    <location>
        <begin position="133"/>
        <end position="153"/>
    </location>
</feature>
<evidence type="ECO:0000256" key="7">
    <source>
        <dbReference type="SAM" id="Phobius"/>
    </source>
</evidence>
<organism evidence="8 9">
    <name type="scientific">Kolteria novifilia</name>
    <dbReference type="NCBI Taxonomy" id="2527975"/>
    <lineage>
        <taxon>Bacteria</taxon>
        <taxon>Pseudomonadati</taxon>
        <taxon>Planctomycetota</taxon>
        <taxon>Planctomycetia</taxon>
        <taxon>Kolteriales</taxon>
        <taxon>Kolteriaceae</taxon>
        <taxon>Kolteria</taxon>
    </lineage>
</organism>
<keyword evidence="5 7" id="KW-1133">Transmembrane helix</keyword>
<feature type="transmembrane region" description="Helical" evidence="7">
    <location>
        <begin position="173"/>
        <end position="197"/>
    </location>
</feature>
<keyword evidence="3" id="KW-1003">Cell membrane</keyword>
<dbReference type="RefSeq" id="WP_145259540.1">
    <property type="nucleotide sequence ID" value="NZ_CP036279.1"/>
</dbReference>
<reference evidence="8 9" key="1">
    <citation type="submission" date="2019-02" db="EMBL/GenBank/DDBJ databases">
        <title>Deep-cultivation of Planctomycetes and their phenomic and genomic characterization uncovers novel biology.</title>
        <authorList>
            <person name="Wiegand S."/>
            <person name="Jogler M."/>
            <person name="Boedeker C."/>
            <person name="Pinto D."/>
            <person name="Vollmers J."/>
            <person name="Rivas-Marin E."/>
            <person name="Kohn T."/>
            <person name="Peeters S.H."/>
            <person name="Heuer A."/>
            <person name="Rast P."/>
            <person name="Oberbeckmann S."/>
            <person name="Bunk B."/>
            <person name="Jeske O."/>
            <person name="Meyerdierks A."/>
            <person name="Storesund J.E."/>
            <person name="Kallscheuer N."/>
            <person name="Luecker S."/>
            <person name="Lage O.M."/>
            <person name="Pohl T."/>
            <person name="Merkel B.J."/>
            <person name="Hornburger P."/>
            <person name="Mueller R.-W."/>
            <person name="Bruemmer F."/>
            <person name="Labrenz M."/>
            <person name="Spormann A.M."/>
            <person name="Op den Camp H."/>
            <person name="Overmann J."/>
            <person name="Amann R."/>
            <person name="Jetten M.S.M."/>
            <person name="Mascher T."/>
            <person name="Medema M.H."/>
            <person name="Devos D.P."/>
            <person name="Kaster A.-K."/>
            <person name="Ovreas L."/>
            <person name="Rohde M."/>
            <person name="Galperin M.Y."/>
            <person name="Jogler C."/>
        </authorList>
    </citation>
    <scope>NUCLEOTIDE SEQUENCE [LARGE SCALE GENOMIC DNA]</scope>
    <source>
        <strain evidence="8 9">Pan216</strain>
    </source>
</reference>
<dbReference type="Proteomes" id="UP000317093">
    <property type="component" value="Chromosome"/>
</dbReference>
<evidence type="ECO:0000313" key="9">
    <source>
        <dbReference type="Proteomes" id="UP000317093"/>
    </source>
</evidence>
<feature type="transmembrane region" description="Helical" evidence="7">
    <location>
        <begin position="279"/>
        <end position="297"/>
    </location>
</feature>
<evidence type="ECO:0000256" key="6">
    <source>
        <dbReference type="ARBA" id="ARBA00023136"/>
    </source>
</evidence>
<evidence type="ECO:0000256" key="3">
    <source>
        <dbReference type="ARBA" id="ARBA00022475"/>
    </source>
</evidence>
<sequence length="315" mass="33393">MRAPVDVIFPPVAPGQVPYWRLALRGCSQLCFQCNELTGLFFLAAAAVASPLAAAYLLVAAAIAPGARWLMGDRAEVLETGLPGLNPCLIALSLPAFFVTSWTDVGMWGVLVVSVVFAVVTTRVSLNLVPFPILAAPFLIVFWILDAVEPAFAVLQPVVFASQPAVDIHPGVAILYSLGQALFSPNVISGILFFVGLSLSNWRHGLLALFGAAIGTVVSAYNRSVVDLASINHGLYGFNGVLAAVSTYVVCGSQLRLAILGAMLATMLMPAIPELGVKTLSSPFVFTTWLMLALGWIDDKWFAPRPPDLPDSPAS</sequence>
<dbReference type="PANTHER" id="PTHR10464">
    <property type="entry name" value="UREA TRANSPORTER"/>
    <property type="match status" value="1"/>
</dbReference>
<dbReference type="Pfam" id="PF03253">
    <property type="entry name" value="UT"/>
    <property type="match status" value="1"/>
</dbReference>
<accession>A0A518B6P9</accession>
<feature type="transmembrane region" description="Helical" evidence="7">
    <location>
        <begin position="105"/>
        <end position="126"/>
    </location>
</feature>
<evidence type="ECO:0000256" key="4">
    <source>
        <dbReference type="ARBA" id="ARBA00022692"/>
    </source>
</evidence>
<keyword evidence="9" id="KW-1185">Reference proteome</keyword>
<dbReference type="GO" id="GO:0015204">
    <property type="term" value="F:urea transmembrane transporter activity"/>
    <property type="evidence" value="ECO:0007669"/>
    <property type="project" value="InterPro"/>
</dbReference>
<dbReference type="AlphaFoldDB" id="A0A518B6P9"/>
<comment type="similarity">
    <text evidence="2">Belongs to the urea transporter family.</text>
</comment>
<evidence type="ECO:0000256" key="2">
    <source>
        <dbReference type="ARBA" id="ARBA00005914"/>
    </source>
</evidence>
<dbReference type="GO" id="GO:0005886">
    <property type="term" value="C:plasma membrane"/>
    <property type="evidence" value="ECO:0007669"/>
    <property type="project" value="UniProtKB-SubCell"/>
</dbReference>
<protein>
    <submittedName>
        <fullName evidence="8">Urea transporter</fullName>
    </submittedName>
</protein>
<gene>
    <name evidence="8" type="ORF">Pan216_35110</name>
</gene>
<keyword evidence="6 7" id="KW-0472">Membrane</keyword>
<dbReference type="PANTHER" id="PTHR10464:SF4">
    <property type="entry name" value="UREA TRANSPORTER"/>
    <property type="match status" value="1"/>
</dbReference>
<name>A0A518B6P9_9BACT</name>
<dbReference type="InterPro" id="IPR004937">
    <property type="entry name" value="Urea_transporter"/>
</dbReference>
<feature type="transmembrane region" description="Helical" evidence="7">
    <location>
        <begin position="204"/>
        <end position="221"/>
    </location>
</feature>
<feature type="transmembrane region" description="Helical" evidence="7">
    <location>
        <begin position="40"/>
        <end position="65"/>
    </location>
</feature>
<comment type="subcellular location">
    <subcellularLocation>
        <location evidence="1">Cell membrane</location>
        <topology evidence="1">Multi-pass membrane protein</topology>
    </subcellularLocation>
</comment>
<dbReference type="KEGG" id="knv:Pan216_35110"/>
<dbReference type="InterPro" id="IPR029020">
    <property type="entry name" value="Ammonium/urea_transptr"/>
</dbReference>
<proteinExistence type="inferred from homology"/>
<evidence type="ECO:0000256" key="1">
    <source>
        <dbReference type="ARBA" id="ARBA00004651"/>
    </source>
</evidence>
<evidence type="ECO:0000256" key="5">
    <source>
        <dbReference type="ARBA" id="ARBA00022989"/>
    </source>
</evidence>
<dbReference type="EMBL" id="CP036279">
    <property type="protein sequence ID" value="QDU62644.1"/>
    <property type="molecule type" value="Genomic_DNA"/>
</dbReference>
<dbReference type="Gene3D" id="1.10.3430.10">
    <property type="entry name" value="Ammonium transporter AmtB like domains"/>
    <property type="match status" value="1"/>
</dbReference>